<gene>
    <name evidence="1" type="ORF">L861_02805</name>
</gene>
<organism evidence="1 2">
    <name type="scientific">Litchfieldella anticariensis (strain DSM 16096 / CECT 5854 / CIP 108499 / LMG 22089 / FP35)</name>
    <name type="common">Halomonas anticariensis</name>
    <dbReference type="NCBI Taxonomy" id="1121939"/>
    <lineage>
        <taxon>Bacteria</taxon>
        <taxon>Pseudomonadati</taxon>
        <taxon>Pseudomonadota</taxon>
        <taxon>Gammaproteobacteria</taxon>
        <taxon>Oceanospirillales</taxon>
        <taxon>Halomonadaceae</taxon>
        <taxon>Litchfieldella</taxon>
    </lineage>
</organism>
<comment type="caution">
    <text evidence="1">The sequence shown here is derived from an EMBL/GenBank/DDBJ whole genome shotgun (WGS) entry which is preliminary data.</text>
</comment>
<dbReference type="Proteomes" id="UP000014463">
    <property type="component" value="Unassembled WGS sequence"/>
</dbReference>
<proteinExistence type="predicted"/>
<sequence>MGAANDDIVTENGSYPYVWCSDVVERISFQWCCRDLTGAWWPRDGGGSWDSSTWRLCALCGVIGAGRADDANAANAGIIQRAIWHEYRILHDVVTR</sequence>
<dbReference type="AlphaFoldDB" id="S2L8U8"/>
<protein>
    <submittedName>
        <fullName evidence="1">Uncharacterized protein</fullName>
    </submittedName>
</protein>
<name>S2L8U8_LITA3</name>
<evidence type="ECO:0000313" key="2">
    <source>
        <dbReference type="Proteomes" id="UP000014463"/>
    </source>
</evidence>
<dbReference type="EMBL" id="ASTJ01000011">
    <property type="protein sequence ID" value="EPC04264.1"/>
    <property type="molecule type" value="Genomic_DNA"/>
</dbReference>
<keyword evidence="2" id="KW-1185">Reference proteome</keyword>
<dbReference type="STRING" id="1121939.L861_02805"/>
<evidence type="ECO:0000313" key="1">
    <source>
        <dbReference type="EMBL" id="EPC04264.1"/>
    </source>
</evidence>
<accession>S2L8U8</accession>
<reference evidence="1 2" key="1">
    <citation type="journal article" date="2013" name="Genome Announc.">
        <title>Draft genome sequence of the moderately halophilic gammaproteobacterium Halomonas anticariensis FP35.</title>
        <authorList>
            <person name="Tahrioui A."/>
            <person name="Quesada E."/>
            <person name="Llamas I."/>
        </authorList>
    </citation>
    <scope>NUCLEOTIDE SEQUENCE [LARGE SCALE GENOMIC DNA]</scope>
    <source>
        <strain evidence="2">DSM 16096 / CECT 5854 / LMG 22089 / FP35</strain>
    </source>
</reference>